<protein>
    <submittedName>
        <fullName evidence="1">Uncharacterized protein</fullName>
    </submittedName>
</protein>
<proteinExistence type="predicted"/>
<evidence type="ECO:0000313" key="1">
    <source>
        <dbReference type="EMBL" id="KOF83077.1"/>
    </source>
</evidence>
<organism evidence="1">
    <name type="scientific">Octopus bimaculoides</name>
    <name type="common">California two-spotted octopus</name>
    <dbReference type="NCBI Taxonomy" id="37653"/>
    <lineage>
        <taxon>Eukaryota</taxon>
        <taxon>Metazoa</taxon>
        <taxon>Spiralia</taxon>
        <taxon>Lophotrochozoa</taxon>
        <taxon>Mollusca</taxon>
        <taxon>Cephalopoda</taxon>
        <taxon>Coleoidea</taxon>
        <taxon>Octopodiformes</taxon>
        <taxon>Octopoda</taxon>
        <taxon>Incirrata</taxon>
        <taxon>Octopodidae</taxon>
        <taxon>Octopus</taxon>
    </lineage>
</organism>
<dbReference type="AlphaFoldDB" id="A0A0L8H1J6"/>
<dbReference type="EMBL" id="KQ419577">
    <property type="protein sequence ID" value="KOF83077.1"/>
    <property type="molecule type" value="Genomic_DNA"/>
</dbReference>
<reference evidence="1" key="1">
    <citation type="submission" date="2015-07" db="EMBL/GenBank/DDBJ databases">
        <title>MeaNS - Measles Nucleotide Surveillance Program.</title>
        <authorList>
            <person name="Tran T."/>
            <person name="Druce J."/>
        </authorList>
    </citation>
    <scope>NUCLEOTIDE SEQUENCE</scope>
    <source>
        <strain evidence="1">UCB-OBI-ISO-001</strain>
        <tissue evidence="1">Gonad</tissue>
    </source>
</reference>
<dbReference type="EMBL" id="KQ419577">
    <property type="protein sequence ID" value="KOF83078.1"/>
    <property type="molecule type" value="Genomic_DNA"/>
</dbReference>
<gene>
    <name evidence="1" type="ORF">OCBIM_22024428mg</name>
</gene>
<name>A0A0L8H1J6_OCTBM</name>
<dbReference type="EMBL" id="KQ419577">
    <property type="protein sequence ID" value="KOF83076.1"/>
    <property type="molecule type" value="Genomic_DNA"/>
</dbReference>
<accession>A0A0L8H1J6</accession>
<sequence>MKSFVTGLHYKQTPELRKSIHKPGTDGRNHRLVLIPRKKVREANTVSTFGHEHPFAVYNPHYM</sequence>